<organism evidence="1 2">
    <name type="scientific">Virgibacillus natechei</name>
    <dbReference type="NCBI Taxonomy" id="1216297"/>
    <lineage>
        <taxon>Bacteria</taxon>
        <taxon>Bacillati</taxon>
        <taxon>Bacillota</taxon>
        <taxon>Bacilli</taxon>
        <taxon>Bacillales</taxon>
        <taxon>Bacillaceae</taxon>
        <taxon>Virgibacillus</taxon>
    </lineage>
</organism>
<dbReference type="Proteomes" id="UP001519345">
    <property type="component" value="Unassembled WGS sequence"/>
</dbReference>
<dbReference type="EMBL" id="JAGGKX010000029">
    <property type="protein sequence ID" value="MBP1971625.1"/>
    <property type="molecule type" value="Genomic_DNA"/>
</dbReference>
<reference evidence="1 2" key="1">
    <citation type="submission" date="2021-03" db="EMBL/GenBank/DDBJ databases">
        <title>Genomic Encyclopedia of Type Strains, Phase IV (KMG-IV): sequencing the most valuable type-strain genomes for metagenomic binning, comparative biology and taxonomic classification.</title>
        <authorList>
            <person name="Goeker M."/>
        </authorList>
    </citation>
    <scope>NUCLEOTIDE SEQUENCE [LARGE SCALE GENOMIC DNA]</scope>
    <source>
        <strain evidence="1 2">DSM 25609</strain>
    </source>
</reference>
<evidence type="ECO:0000313" key="1">
    <source>
        <dbReference type="EMBL" id="MBP1971625.1"/>
    </source>
</evidence>
<name>A0ABS4IL34_9BACI</name>
<accession>A0ABS4IL34</accession>
<evidence type="ECO:0008006" key="3">
    <source>
        <dbReference type="Google" id="ProtNLM"/>
    </source>
</evidence>
<evidence type="ECO:0000313" key="2">
    <source>
        <dbReference type="Proteomes" id="UP001519345"/>
    </source>
</evidence>
<protein>
    <recommendedName>
        <fullName evidence="3">BH0509 family protein</fullName>
    </recommendedName>
</protein>
<comment type="caution">
    <text evidence="1">The sequence shown here is derived from an EMBL/GenBank/DDBJ whole genome shotgun (WGS) entry which is preliminary data.</text>
</comment>
<keyword evidence="2" id="KW-1185">Reference proteome</keyword>
<dbReference type="RefSeq" id="WP_209464644.1">
    <property type="nucleotide sequence ID" value="NZ_CP110224.1"/>
</dbReference>
<sequence>MRATIEQLIFIEEIEDFVSERFEGYTKEEARLYIQRNIDLYELYSSSNWASINGYD</sequence>
<proteinExistence type="predicted"/>
<gene>
    <name evidence="1" type="ORF">J2Z83_003776</name>
</gene>